<dbReference type="Proteomes" id="UP001225134">
    <property type="component" value="Unassembled WGS sequence"/>
</dbReference>
<gene>
    <name evidence="1" type="ORF">QQA45_02780</name>
</gene>
<keyword evidence="2" id="KW-1185">Reference proteome</keyword>
<reference evidence="1 2" key="1">
    <citation type="submission" date="2023-06" db="EMBL/GenBank/DDBJ databases">
        <title>Antibody response to the Sneathia vaginalis cytopathogenic toxin A during pregnancy.</title>
        <authorList>
            <person name="Mccoy Z.T."/>
            <person name="Serrano M.G."/>
            <person name="Spaine K."/>
            <person name="Edwards D.J."/>
            <person name="Buck G.A."/>
            <person name="Jefferson K."/>
        </authorList>
    </citation>
    <scope>NUCLEOTIDE SEQUENCE [LARGE SCALE GENOMIC DNA]</scope>
    <source>
        <strain evidence="1 2">CCUG 42621</strain>
    </source>
</reference>
<sequence>MFYKLSVFFDKKYNFKTFDIQNFFEHLKEFFTILSEDYIFFNNNINFKEFNPNIINCFIEYTIEYNEKNIDLALTNFFKDYTFVEKYNLQKFKYSLRSDKKFYINPKQIDNLVSNIDKLFYIRSDLTDMSKYIKENQRKKYLALIKNLSITKYNLKNESFLLRMLDLNSEIPEIENNLLEYAKNLGIAFQCSFITNNLKIDKLVFSKIKEPLLALLRSFINEERKWQHKNIQKQIFKISIEFIQDFSKLKIIITCPTIKRNKDLIYLNQDKYIDPNLSDNAFSFVNYIQATQAQNGRVFIDEDYNLVTKLRLKFFSLLCYIIQTDLGYFAIDLSKVIKISKFNIANLIKTDNISYYKINNLELPILNKLDQAQFILQICVKKQNFILLAKRILYKEKIFVRHIDDMSGDFIGDCLLKDTKKAYILNLAKYLESRTNE</sequence>
<evidence type="ECO:0000313" key="1">
    <source>
        <dbReference type="EMBL" id="MDK9580439.1"/>
    </source>
</evidence>
<comment type="caution">
    <text evidence="1">The sequence shown here is derived from an EMBL/GenBank/DDBJ whole genome shotgun (WGS) entry which is preliminary data.</text>
</comment>
<name>A0ABT7HIU1_9FUSO</name>
<accession>A0ABT7HIU1</accession>
<protein>
    <submittedName>
        <fullName evidence="1">Uncharacterized protein</fullName>
    </submittedName>
</protein>
<proteinExistence type="predicted"/>
<evidence type="ECO:0000313" key="2">
    <source>
        <dbReference type="Proteomes" id="UP001225134"/>
    </source>
</evidence>
<organism evidence="1 2">
    <name type="scientific">Sneathia sanguinegens</name>
    <dbReference type="NCBI Taxonomy" id="40543"/>
    <lineage>
        <taxon>Bacteria</taxon>
        <taxon>Fusobacteriati</taxon>
        <taxon>Fusobacteriota</taxon>
        <taxon>Fusobacteriia</taxon>
        <taxon>Fusobacteriales</taxon>
        <taxon>Leptotrichiaceae</taxon>
        <taxon>Sneathia</taxon>
    </lineage>
</organism>
<dbReference type="RefSeq" id="WP_277284421.1">
    <property type="nucleotide sequence ID" value="NZ_CAMYCH010000001.1"/>
</dbReference>
<dbReference type="EMBL" id="JASSPP010000003">
    <property type="protein sequence ID" value="MDK9580439.1"/>
    <property type="molecule type" value="Genomic_DNA"/>
</dbReference>